<dbReference type="Proteomes" id="UP000191144">
    <property type="component" value="Chromosome G"/>
</dbReference>
<feature type="compositionally biased region" description="Polar residues" evidence="3">
    <location>
        <begin position="57"/>
        <end position="71"/>
    </location>
</feature>
<keyword evidence="1 2" id="KW-0728">SH3 domain</keyword>
<feature type="region of interest" description="Disordered" evidence="3">
    <location>
        <begin position="1"/>
        <end position="23"/>
    </location>
</feature>
<evidence type="ECO:0000256" key="3">
    <source>
        <dbReference type="SAM" id="MobiDB-lite"/>
    </source>
</evidence>
<gene>
    <name evidence="5" type="ORF">LAME_0G11474G</name>
</gene>
<dbReference type="InterPro" id="IPR001452">
    <property type="entry name" value="SH3_domain"/>
</dbReference>
<dbReference type="PROSITE" id="PS50002">
    <property type="entry name" value="SH3"/>
    <property type="match status" value="1"/>
</dbReference>
<dbReference type="AlphaFoldDB" id="A0A1G4K9E0"/>
<feature type="domain" description="SH3" evidence="4">
    <location>
        <begin position="117"/>
        <end position="178"/>
    </location>
</feature>
<dbReference type="Pfam" id="PF14604">
    <property type="entry name" value="SH3_9"/>
    <property type="match status" value="1"/>
</dbReference>
<dbReference type="Gene3D" id="2.30.30.40">
    <property type="entry name" value="SH3 Domains"/>
    <property type="match status" value="1"/>
</dbReference>
<dbReference type="SMART" id="SM00326">
    <property type="entry name" value="SH3"/>
    <property type="match status" value="1"/>
</dbReference>
<protein>
    <submittedName>
        <fullName evidence="5">LAME_0G11474g1_1</fullName>
    </submittedName>
</protein>
<evidence type="ECO:0000259" key="4">
    <source>
        <dbReference type="PROSITE" id="PS50002"/>
    </source>
</evidence>
<evidence type="ECO:0000313" key="5">
    <source>
        <dbReference type="EMBL" id="SCV00705.1"/>
    </source>
</evidence>
<feature type="region of interest" description="Disordered" evidence="3">
    <location>
        <begin position="45"/>
        <end position="99"/>
    </location>
</feature>
<dbReference type="SUPFAM" id="SSF50044">
    <property type="entry name" value="SH3-domain"/>
    <property type="match status" value="1"/>
</dbReference>
<feature type="compositionally biased region" description="Acidic residues" evidence="3">
    <location>
        <begin position="195"/>
        <end position="207"/>
    </location>
</feature>
<feature type="compositionally biased region" description="Basic and acidic residues" evidence="3">
    <location>
        <begin position="73"/>
        <end position="89"/>
    </location>
</feature>
<evidence type="ECO:0000256" key="2">
    <source>
        <dbReference type="PROSITE-ProRule" id="PRU00192"/>
    </source>
</evidence>
<dbReference type="FunFam" id="2.30.30.40:FF:000283">
    <property type="entry name" value="NAP1-binding protein 2"/>
    <property type="match status" value="1"/>
</dbReference>
<feature type="region of interest" description="Disordered" evidence="3">
    <location>
        <begin position="175"/>
        <end position="214"/>
    </location>
</feature>
<organism evidence="5 6">
    <name type="scientific">Lachancea meyersii CBS 8951</name>
    <dbReference type="NCBI Taxonomy" id="1266667"/>
    <lineage>
        <taxon>Eukaryota</taxon>
        <taxon>Fungi</taxon>
        <taxon>Dikarya</taxon>
        <taxon>Ascomycota</taxon>
        <taxon>Saccharomycotina</taxon>
        <taxon>Saccharomycetes</taxon>
        <taxon>Saccharomycetales</taxon>
        <taxon>Saccharomycetaceae</taxon>
        <taxon>Lachancea</taxon>
    </lineage>
</organism>
<dbReference type="InterPro" id="IPR036028">
    <property type="entry name" value="SH3-like_dom_sf"/>
</dbReference>
<reference evidence="6" key="1">
    <citation type="submission" date="2016-03" db="EMBL/GenBank/DDBJ databases">
        <authorList>
            <person name="Devillers Hugo."/>
        </authorList>
    </citation>
    <scope>NUCLEOTIDE SEQUENCE [LARGE SCALE GENOMIC DNA]</scope>
</reference>
<feature type="compositionally biased region" description="Polar residues" evidence="3">
    <location>
        <begin position="7"/>
        <end position="21"/>
    </location>
</feature>
<evidence type="ECO:0000313" key="6">
    <source>
        <dbReference type="Proteomes" id="UP000191144"/>
    </source>
</evidence>
<keyword evidence="6" id="KW-1185">Reference proteome</keyword>
<dbReference type="OrthoDB" id="19092at2759"/>
<evidence type="ECO:0000256" key="1">
    <source>
        <dbReference type="ARBA" id="ARBA00022443"/>
    </source>
</evidence>
<sequence length="256" mass="28725">MERDSEASNGSKDVGETTGTISIKDFAYDKSDALHYGYFGDNYEEEYYDDEERENSSDGSSAEQVNASTEPADSFRSHNDGRGLKDSSNHNDAGFGYDEPEDAITKRQSIVLPSNQIVNRQAVALYDFAPENDNELELHEGDILFIGYRHGQGWLVAENEQRTRTGLVPEEYVTLTGSPESGADDDEYASALDHDDNENDHENDDDNEGKPRPFYLTHMIAESMEAAVHEDEPDLEWEDIDDVESAFNENLKISDT</sequence>
<name>A0A1G4K9E0_9SACH</name>
<proteinExistence type="predicted"/>
<dbReference type="EMBL" id="LT598484">
    <property type="protein sequence ID" value="SCV00705.1"/>
    <property type="molecule type" value="Genomic_DNA"/>
</dbReference>
<accession>A0A1G4K9E0</accession>